<dbReference type="SUPFAM" id="SSF55021">
    <property type="entry name" value="ACT-like"/>
    <property type="match status" value="2"/>
</dbReference>
<feature type="domain" description="ACT" evidence="11">
    <location>
        <begin position="9"/>
        <end position="83"/>
    </location>
</feature>
<evidence type="ECO:0000256" key="3">
    <source>
        <dbReference type="ARBA" id="ARBA00012640"/>
    </source>
</evidence>
<dbReference type="GO" id="GO:0000287">
    <property type="term" value="F:magnesium ion binding"/>
    <property type="evidence" value="ECO:0007669"/>
    <property type="project" value="TreeGrafter"/>
</dbReference>
<comment type="pathway">
    <text evidence="2">Amino-acid biosynthesis; L-serine biosynthesis; L-serine from 3-phospho-D-glycerate: step 3/3.</text>
</comment>
<gene>
    <name evidence="12" type="ORF">H8E19_09845</name>
</gene>
<comment type="catalytic activity">
    <reaction evidence="10">
        <text>O-phospho-D-serine + H2O = D-serine + phosphate</text>
        <dbReference type="Rhea" id="RHEA:24873"/>
        <dbReference type="ChEBI" id="CHEBI:15377"/>
        <dbReference type="ChEBI" id="CHEBI:35247"/>
        <dbReference type="ChEBI" id="CHEBI:43474"/>
        <dbReference type="ChEBI" id="CHEBI:58680"/>
        <dbReference type="EC" id="3.1.3.3"/>
    </reaction>
</comment>
<accession>A0A8J6N0E7</accession>
<evidence type="ECO:0000313" key="12">
    <source>
        <dbReference type="EMBL" id="MBC8177694.1"/>
    </source>
</evidence>
<dbReference type="EC" id="3.1.3.3" evidence="3"/>
<sequence length="414" mass="46086">MTEKQKTINLSAIGLDSPGLVSKITNKVFESGGNIIDVEENCRRGLFSIFLTIAFPTKGDSIDSITASLKSIEDETGLKVILGEYYEREVNGSSEKENHLVTILGMDRPGLIASISGLFLKHNINIENCRMIARGEFFSMEMLVDSMGMTTGRDLDRNEAIDHWKNELKDLCAGLEQSVVIQSENIFNRIKKLIVFDLESTLLEDFSLKDFLETIEGEILSIDNTTRFLDDDKGRMEAVVGNAKMLKDIPVRDLERFSAILRLSPGSNELIRVLKSMGFKIAILSSGFDLFVKKILQEAGVDYAFSNTLQIDKNNVITGELEEPVITDSTKGEILEFIMNVEKISRDQVIAIGDGSTRSHFIKNAGLSIAFKPDEKSIKTDGVLSSDQIINLLYCLGIPKKELSRYLEGSFAEK</sequence>
<dbReference type="GO" id="GO:0036424">
    <property type="term" value="F:L-phosphoserine phosphatase activity"/>
    <property type="evidence" value="ECO:0007669"/>
    <property type="project" value="TreeGrafter"/>
</dbReference>
<dbReference type="NCBIfam" id="TIGR01488">
    <property type="entry name" value="HAD-SF-IB"/>
    <property type="match status" value="1"/>
</dbReference>
<evidence type="ECO:0000313" key="13">
    <source>
        <dbReference type="Proteomes" id="UP000650524"/>
    </source>
</evidence>
<comment type="cofactor">
    <cofactor evidence="1">
        <name>Mg(2+)</name>
        <dbReference type="ChEBI" id="CHEBI:18420"/>
    </cofactor>
</comment>
<comment type="catalytic activity">
    <reaction evidence="9">
        <text>O-phospho-L-serine + H2O = L-serine + phosphate</text>
        <dbReference type="Rhea" id="RHEA:21208"/>
        <dbReference type="ChEBI" id="CHEBI:15377"/>
        <dbReference type="ChEBI" id="CHEBI:33384"/>
        <dbReference type="ChEBI" id="CHEBI:43474"/>
        <dbReference type="ChEBI" id="CHEBI:57524"/>
        <dbReference type="EC" id="3.1.3.3"/>
    </reaction>
</comment>
<dbReference type="EMBL" id="JACNJD010000227">
    <property type="protein sequence ID" value="MBC8177694.1"/>
    <property type="molecule type" value="Genomic_DNA"/>
</dbReference>
<dbReference type="GO" id="GO:0006564">
    <property type="term" value="P:L-serine biosynthetic process"/>
    <property type="evidence" value="ECO:0007669"/>
    <property type="project" value="UniProtKB-KW"/>
</dbReference>
<dbReference type="Gene3D" id="3.30.70.260">
    <property type="match status" value="2"/>
</dbReference>
<dbReference type="SUPFAM" id="SSF56784">
    <property type="entry name" value="HAD-like"/>
    <property type="match status" value="1"/>
</dbReference>
<dbReference type="PANTHER" id="PTHR43344:SF2">
    <property type="entry name" value="PHOSPHOSERINE PHOSPHATASE"/>
    <property type="match status" value="1"/>
</dbReference>
<evidence type="ECO:0000256" key="6">
    <source>
        <dbReference type="ARBA" id="ARBA00022801"/>
    </source>
</evidence>
<evidence type="ECO:0000256" key="1">
    <source>
        <dbReference type="ARBA" id="ARBA00001946"/>
    </source>
</evidence>
<evidence type="ECO:0000256" key="2">
    <source>
        <dbReference type="ARBA" id="ARBA00005135"/>
    </source>
</evidence>
<organism evidence="12 13">
    <name type="scientific">Candidatus Desulfacyla euxinica</name>
    <dbReference type="NCBI Taxonomy" id="2841693"/>
    <lineage>
        <taxon>Bacteria</taxon>
        <taxon>Deltaproteobacteria</taxon>
        <taxon>Candidatus Desulfacyla</taxon>
    </lineage>
</organism>
<reference evidence="12 13" key="1">
    <citation type="submission" date="2020-08" db="EMBL/GenBank/DDBJ databases">
        <title>Bridging the membrane lipid divide: bacteria of the FCB group superphylum have the potential to synthesize archaeal ether lipids.</title>
        <authorList>
            <person name="Villanueva L."/>
            <person name="Von Meijenfeldt F.A.B."/>
            <person name="Westbye A.B."/>
            <person name="Yadav S."/>
            <person name="Hopmans E.C."/>
            <person name="Dutilh B.E."/>
            <person name="Sinninghe Damste J.S."/>
        </authorList>
    </citation>
    <scope>NUCLEOTIDE SEQUENCE [LARGE SCALE GENOMIC DNA]</scope>
    <source>
        <strain evidence="12">NIOZ-UU27</strain>
    </source>
</reference>
<evidence type="ECO:0000256" key="8">
    <source>
        <dbReference type="ARBA" id="ARBA00023299"/>
    </source>
</evidence>
<dbReference type="InterPro" id="IPR036412">
    <property type="entry name" value="HAD-like_sf"/>
</dbReference>
<dbReference type="Gene3D" id="3.40.50.1000">
    <property type="entry name" value="HAD superfamily/HAD-like"/>
    <property type="match status" value="1"/>
</dbReference>
<keyword evidence="5" id="KW-0479">Metal-binding</keyword>
<evidence type="ECO:0000256" key="9">
    <source>
        <dbReference type="ARBA" id="ARBA00048138"/>
    </source>
</evidence>
<feature type="domain" description="ACT" evidence="11">
    <location>
        <begin position="100"/>
        <end position="182"/>
    </location>
</feature>
<evidence type="ECO:0000256" key="5">
    <source>
        <dbReference type="ARBA" id="ARBA00022723"/>
    </source>
</evidence>
<dbReference type="PANTHER" id="PTHR43344">
    <property type="entry name" value="PHOSPHOSERINE PHOSPHATASE"/>
    <property type="match status" value="1"/>
</dbReference>
<keyword evidence="7" id="KW-0460">Magnesium</keyword>
<name>A0A8J6N0E7_9DELT</name>
<dbReference type="Pfam" id="PF13740">
    <property type="entry name" value="ACT_6"/>
    <property type="match status" value="2"/>
</dbReference>
<proteinExistence type="predicted"/>
<evidence type="ECO:0000256" key="4">
    <source>
        <dbReference type="ARBA" id="ARBA00022605"/>
    </source>
</evidence>
<dbReference type="InterPro" id="IPR045865">
    <property type="entry name" value="ACT-like_dom_sf"/>
</dbReference>
<dbReference type="PROSITE" id="PS51671">
    <property type="entry name" value="ACT"/>
    <property type="match status" value="2"/>
</dbReference>
<dbReference type="Pfam" id="PF00702">
    <property type="entry name" value="Hydrolase"/>
    <property type="match status" value="1"/>
</dbReference>
<dbReference type="Proteomes" id="UP000650524">
    <property type="component" value="Unassembled WGS sequence"/>
</dbReference>
<comment type="caution">
    <text evidence="12">The sequence shown here is derived from an EMBL/GenBank/DDBJ whole genome shotgun (WGS) entry which is preliminary data.</text>
</comment>
<evidence type="ECO:0000259" key="11">
    <source>
        <dbReference type="PROSITE" id="PS51671"/>
    </source>
</evidence>
<dbReference type="InterPro" id="IPR023214">
    <property type="entry name" value="HAD_sf"/>
</dbReference>
<evidence type="ECO:0000256" key="10">
    <source>
        <dbReference type="ARBA" id="ARBA00048523"/>
    </source>
</evidence>
<keyword evidence="4" id="KW-0028">Amino-acid biosynthesis</keyword>
<keyword evidence="6" id="KW-0378">Hydrolase</keyword>
<keyword evidence="8" id="KW-0718">Serine biosynthesis</keyword>
<dbReference type="AlphaFoldDB" id="A0A8J6N0E7"/>
<dbReference type="InterPro" id="IPR002912">
    <property type="entry name" value="ACT_dom"/>
</dbReference>
<dbReference type="GO" id="GO:0005737">
    <property type="term" value="C:cytoplasm"/>
    <property type="evidence" value="ECO:0007669"/>
    <property type="project" value="TreeGrafter"/>
</dbReference>
<protein>
    <recommendedName>
        <fullName evidence="3">phosphoserine phosphatase</fullName>
        <ecNumber evidence="3">3.1.3.3</ecNumber>
    </recommendedName>
</protein>
<evidence type="ECO:0000256" key="7">
    <source>
        <dbReference type="ARBA" id="ARBA00022842"/>
    </source>
</evidence>
<dbReference type="InterPro" id="IPR050582">
    <property type="entry name" value="HAD-like_SerB"/>
</dbReference>